<protein>
    <submittedName>
        <fullName evidence="2">Uncharacterized protein</fullName>
    </submittedName>
</protein>
<dbReference type="EMBL" id="ML732445">
    <property type="protein sequence ID" value="KAB8067787.1"/>
    <property type="molecule type" value="Genomic_DNA"/>
</dbReference>
<reference evidence="2 3" key="1">
    <citation type="submission" date="2019-04" db="EMBL/GenBank/DDBJ databases">
        <title>Friends and foes A comparative genomics study of 23 Aspergillus species from section Flavi.</title>
        <authorList>
            <consortium name="DOE Joint Genome Institute"/>
            <person name="Kjaerbolling I."/>
            <person name="Vesth T."/>
            <person name="Frisvad J.C."/>
            <person name="Nybo J.L."/>
            <person name="Theobald S."/>
            <person name="Kildgaard S."/>
            <person name="Isbrandt T."/>
            <person name="Kuo A."/>
            <person name="Sato A."/>
            <person name="Lyhne E.K."/>
            <person name="Kogle M.E."/>
            <person name="Wiebenga A."/>
            <person name="Kun R.S."/>
            <person name="Lubbers R.J."/>
            <person name="Makela M.R."/>
            <person name="Barry K."/>
            <person name="Chovatia M."/>
            <person name="Clum A."/>
            <person name="Daum C."/>
            <person name="Haridas S."/>
            <person name="He G."/>
            <person name="LaButti K."/>
            <person name="Lipzen A."/>
            <person name="Mondo S."/>
            <person name="Riley R."/>
            <person name="Salamov A."/>
            <person name="Simmons B.A."/>
            <person name="Magnuson J.K."/>
            <person name="Henrissat B."/>
            <person name="Mortensen U.H."/>
            <person name="Larsen T.O."/>
            <person name="Devries R.P."/>
            <person name="Grigoriev I.V."/>
            <person name="Machida M."/>
            <person name="Baker S.E."/>
            <person name="Andersen M.R."/>
        </authorList>
    </citation>
    <scope>NUCLEOTIDE SEQUENCE [LARGE SCALE GENOMIC DNA]</scope>
    <source>
        <strain evidence="2 3">CBS 151.66</strain>
    </source>
</reference>
<evidence type="ECO:0000313" key="3">
    <source>
        <dbReference type="Proteomes" id="UP000326565"/>
    </source>
</evidence>
<accession>A0A5N5WJE8</accession>
<sequence length="376" mass="41664">MEQRWRHPQGSATQLSEERSNTGQLFCETVSGELTLRPSAEGSQRAWGAVWRKVKDAEYGEGAASSTESSVCQEPPRPDEPHTQQESTKLADVSFPQNPTGLSKPLPSYPSSGKADGNTRKPSNIGRYPVAAIAEGFLRQDLKYFLETSWDTLYQHGLYETGTKPRGVDALDALALAKCDGALGSLRMTVALLRNFDHVADIVDNKKRLREEGRQASIGPRMAKTAAYNDYLAETSTGSLDKSLQDTQRERLKDHLRYAKRWHILISGTEYVNNWNGPAVPGLGAGLLLVCSDRLASVIYNTHYANEYLGELLSYVREHRPDVVEKCLVMEESAQNLSKYEVVCDPSKPVQNQGTGQKALENLLARLDLEQPGQPE</sequence>
<dbReference type="Proteomes" id="UP000326565">
    <property type="component" value="Unassembled WGS sequence"/>
</dbReference>
<evidence type="ECO:0000313" key="2">
    <source>
        <dbReference type="EMBL" id="KAB8067787.1"/>
    </source>
</evidence>
<organism evidence="2 3">
    <name type="scientific">Aspergillus leporis</name>
    <dbReference type="NCBI Taxonomy" id="41062"/>
    <lineage>
        <taxon>Eukaryota</taxon>
        <taxon>Fungi</taxon>
        <taxon>Dikarya</taxon>
        <taxon>Ascomycota</taxon>
        <taxon>Pezizomycotina</taxon>
        <taxon>Eurotiomycetes</taxon>
        <taxon>Eurotiomycetidae</taxon>
        <taxon>Eurotiales</taxon>
        <taxon>Aspergillaceae</taxon>
        <taxon>Aspergillus</taxon>
        <taxon>Aspergillus subgen. Circumdati</taxon>
    </lineage>
</organism>
<feature type="region of interest" description="Disordered" evidence="1">
    <location>
        <begin position="60"/>
        <end position="125"/>
    </location>
</feature>
<proteinExistence type="predicted"/>
<evidence type="ECO:0000256" key="1">
    <source>
        <dbReference type="SAM" id="MobiDB-lite"/>
    </source>
</evidence>
<dbReference type="AlphaFoldDB" id="A0A5N5WJE8"/>
<gene>
    <name evidence="2" type="ORF">BDV29DRAFT_163017</name>
</gene>
<keyword evidence="3" id="KW-1185">Reference proteome</keyword>
<name>A0A5N5WJE8_9EURO</name>
<feature type="region of interest" description="Disordered" evidence="1">
    <location>
        <begin position="1"/>
        <end position="24"/>
    </location>
</feature>